<dbReference type="EMBL" id="KN822056">
    <property type="protein sequence ID" value="KIM61077.1"/>
    <property type="molecule type" value="Genomic_DNA"/>
</dbReference>
<reference evidence="2" key="2">
    <citation type="submission" date="2015-01" db="EMBL/GenBank/DDBJ databases">
        <title>Evolutionary Origins and Diversification of the Mycorrhizal Mutualists.</title>
        <authorList>
            <consortium name="DOE Joint Genome Institute"/>
            <consortium name="Mycorrhizal Genomics Consortium"/>
            <person name="Kohler A."/>
            <person name="Kuo A."/>
            <person name="Nagy L.G."/>
            <person name="Floudas D."/>
            <person name="Copeland A."/>
            <person name="Barry K.W."/>
            <person name="Cichocki N."/>
            <person name="Veneault-Fourrey C."/>
            <person name="LaButti K."/>
            <person name="Lindquist E.A."/>
            <person name="Lipzen A."/>
            <person name="Lundell T."/>
            <person name="Morin E."/>
            <person name="Murat C."/>
            <person name="Riley R."/>
            <person name="Ohm R."/>
            <person name="Sun H."/>
            <person name="Tunlid A."/>
            <person name="Henrissat B."/>
            <person name="Grigoriev I.V."/>
            <person name="Hibbett D.S."/>
            <person name="Martin F."/>
        </authorList>
    </citation>
    <scope>NUCLEOTIDE SEQUENCE [LARGE SCALE GENOMIC DNA]</scope>
    <source>
        <strain evidence="2">Foug A</strain>
    </source>
</reference>
<sequence length="75" mass="8564">PGVHVFAQWMKDTILWAHNSIIAAHIKQTVMVNWKWKDVPFIKGDLVYLSTANLTLPKGHARKLAPKFIGPYKII</sequence>
<gene>
    <name evidence="1" type="ORF">SCLCIDRAFT_82218</name>
</gene>
<dbReference type="OrthoDB" id="2674475at2759"/>
<dbReference type="STRING" id="1036808.A0A0C3A888"/>
<organism evidence="1 2">
    <name type="scientific">Scleroderma citrinum Foug A</name>
    <dbReference type="NCBI Taxonomy" id="1036808"/>
    <lineage>
        <taxon>Eukaryota</taxon>
        <taxon>Fungi</taxon>
        <taxon>Dikarya</taxon>
        <taxon>Basidiomycota</taxon>
        <taxon>Agaricomycotina</taxon>
        <taxon>Agaricomycetes</taxon>
        <taxon>Agaricomycetidae</taxon>
        <taxon>Boletales</taxon>
        <taxon>Sclerodermatineae</taxon>
        <taxon>Sclerodermataceae</taxon>
        <taxon>Scleroderma</taxon>
    </lineage>
</organism>
<name>A0A0C3A888_9AGAM</name>
<reference evidence="1 2" key="1">
    <citation type="submission" date="2014-04" db="EMBL/GenBank/DDBJ databases">
        <authorList>
            <consortium name="DOE Joint Genome Institute"/>
            <person name="Kuo A."/>
            <person name="Kohler A."/>
            <person name="Nagy L.G."/>
            <person name="Floudas D."/>
            <person name="Copeland A."/>
            <person name="Barry K.W."/>
            <person name="Cichocki N."/>
            <person name="Veneault-Fourrey C."/>
            <person name="LaButti K."/>
            <person name="Lindquist E.A."/>
            <person name="Lipzen A."/>
            <person name="Lundell T."/>
            <person name="Morin E."/>
            <person name="Murat C."/>
            <person name="Sun H."/>
            <person name="Tunlid A."/>
            <person name="Henrissat B."/>
            <person name="Grigoriev I.V."/>
            <person name="Hibbett D.S."/>
            <person name="Martin F."/>
            <person name="Nordberg H.P."/>
            <person name="Cantor M.N."/>
            <person name="Hua S.X."/>
        </authorList>
    </citation>
    <scope>NUCLEOTIDE SEQUENCE [LARGE SCALE GENOMIC DNA]</scope>
    <source>
        <strain evidence="1 2">Foug A</strain>
    </source>
</reference>
<proteinExistence type="predicted"/>
<feature type="non-terminal residue" evidence="1">
    <location>
        <position position="1"/>
    </location>
</feature>
<evidence type="ECO:0000313" key="2">
    <source>
        <dbReference type="Proteomes" id="UP000053989"/>
    </source>
</evidence>
<keyword evidence="2" id="KW-1185">Reference proteome</keyword>
<evidence type="ECO:0000313" key="1">
    <source>
        <dbReference type="EMBL" id="KIM61077.1"/>
    </source>
</evidence>
<accession>A0A0C3A888</accession>
<dbReference type="InParanoid" id="A0A0C3A888"/>
<protein>
    <submittedName>
        <fullName evidence="1">Uncharacterized protein</fullName>
    </submittedName>
</protein>
<dbReference type="Proteomes" id="UP000053989">
    <property type="component" value="Unassembled WGS sequence"/>
</dbReference>
<feature type="non-terminal residue" evidence="1">
    <location>
        <position position="75"/>
    </location>
</feature>
<dbReference type="AlphaFoldDB" id="A0A0C3A888"/>
<dbReference type="HOGENOM" id="CLU_175751_0_0_1"/>